<feature type="region of interest" description="Disordered" evidence="1">
    <location>
        <begin position="121"/>
        <end position="160"/>
    </location>
</feature>
<dbReference type="PANTHER" id="PTHR34700">
    <property type="entry name" value="POTASSIUM BINDING PROTEIN KBP"/>
    <property type="match status" value="1"/>
</dbReference>
<reference evidence="4" key="1">
    <citation type="journal article" date="2014" name="Int. J. Syst. Evol. Microbiol.">
        <title>Complete genome sequence of Corynebacterium casei LMG S-19264T (=DSM 44701T), isolated from a smear-ripened cheese.</title>
        <authorList>
            <consortium name="US DOE Joint Genome Institute (JGI-PGF)"/>
            <person name="Walter F."/>
            <person name="Albersmeier A."/>
            <person name="Kalinowski J."/>
            <person name="Ruckert C."/>
        </authorList>
    </citation>
    <scope>NUCLEOTIDE SEQUENCE</scope>
    <source>
        <strain evidence="4">KCTC 23310</strain>
    </source>
</reference>
<evidence type="ECO:0000313" key="4">
    <source>
        <dbReference type="EMBL" id="GHC58331.1"/>
    </source>
</evidence>
<evidence type="ECO:0000259" key="3">
    <source>
        <dbReference type="PROSITE" id="PS51782"/>
    </source>
</evidence>
<evidence type="ECO:0000256" key="1">
    <source>
        <dbReference type="SAM" id="MobiDB-lite"/>
    </source>
</evidence>
<feature type="compositionally biased region" description="Pro residues" evidence="1">
    <location>
        <begin position="141"/>
        <end position="156"/>
    </location>
</feature>
<dbReference type="PROSITE" id="PS51782">
    <property type="entry name" value="LYSM"/>
    <property type="match status" value="1"/>
</dbReference>
<reference evidence="4" key="2">
    <citation type="submission" date="2020-09" db="EMBL/GenBank/DDBJ databases">
        <authorList>
            <person name="Sun Q."/>
            <person name="Kim S."/>
        </authorList>
    </citation>
    <scope>NUCLEOTIDE SEQUENCE</scope>
    <source>
        <strain evidence="4">KCTC 23310</strain>
    </source>
</reference>
<keyword evidence="2" id="KW-1133">Transmembrane helix</keyword>
<feature type="transmembrane region" description="Helical" evidence="2">
    <location>
        <begin position="12"/>
        <end position="32"/>
    </location>
</feature>
<organism evidence="4 5">
    <name type="scientific">Neogemmobacter tilapiae</name>
    <dbReference type="NCBI Taxonomy" id="875041"/>
    <lineage>
        <taxon>Bacteria</taxon>
        <taxon>Pseudomonadati</taxon>
        <taxon>Pseudomonadota</taxon>
        <taxon>Alphaproteobacteria</taxon>
        <taxon>Rhodobacterales</taxon>
        <taxon>Paracoccaceae</taxon>
        <taxon>Neogemmobacter</taxon>
    </lineage>
</organism>
<dbReference type="InterPro" id="IPR052196">
    <property type="entry name" value="Bact_Kbp"/>
</dbReference>
<dbReference type="AlphaFoldDB" id="A0A918WJV5"/>
<sequence>MARNGQMTPAFSWALAMVVAGAVVVIAVVAILPKEPSVAPNAPQPVAAFAPDKAQPAAEVATVTPAPTEPKIEAPPATPVVAAPEPAPEPAPPEVAEVTAPPAEDPAEAEAIAALELPTLETPAEATVAPEPKVEAKPVSAPEPEPAPEPASPDPVAPSFDTVRVEPDGAALVAGRADPGARVALMVEGKPLAEVTADAAGNFVAMFDLPADAQPRLMSLLATDGAGQEMPSSDSVAIAPIAAPVVEIAVAEAPAVSEPAQAPAALVVSPEGARLAQAEPAPSPVTIDTFSFDAAGAAQLSGRGAAGASVRLYLDNAEMALVQVGESGLWQADLAAVEPGSYVLRADQMGPGGQVLARVEQEVTREAMPEPAVEPEPMAVAEPVPAAPEPEAAANPETAPPAPLTVTVKPGYSLWRIANEQMGDGVMYVQVFEANKDQIRNPDLIYPGQVFTIPAP</sequence>
<protein>
    <submittedName>
        <fullName evidence="4">Peptidoglycan-binding protein LysM</fullName>
    </submittedName>
</protein>
<accession>A0A918WJV5</accession>
<dbReference type="InterPro" id="IPR013783">
    <property type="entry name" value="Ig-like_fold"/>
</dbReference>
<proteinExistence type="predicted"/>
<feature type="domain" description="LysM" evidence="3">
    <location>
        <begin position="404"/>
        <end position="453"/>
    </location>
</feature>
<dbReference type="CDD" id="cd00118">
    <property type="entry name" value="LysM"/>
    <property type="match status" value="1"/>
</dbReference>
<evidence type="ECO:0000313" key="5">
    <source>
        <dbReference type="Proteomes" id="UP000638981"/>
    </source>
</evidence>
<keyword evidence="2" id="KW-0472">Membrane</keyword>
<evidence type="ECO:0000256" key="2">
    <source>
        <dbReference type="SAM" id="Phobius"/>
    </source>
</evidence>
<dbReference type="SMART" id="SM00257">
    <property type="entry name" value="LysM"/>
    <property type="match status" value="1"/>
</dbReference>
<dbReference type="InterPro" id="IPR036779">
    <property type="entry name" value="LysM_dom_sf"/>
</dbReference>
<feature type="compositionally biased region" description="Low complexity" evidence="1">
    <location>
        <begin position="54"/>
        <end position="66"/>
    </location>
</feature>
<gene>
    <name evidence="4" type="ORF">GCM10007315_22450</name>
</gene>
<dbReference type="InterPro" id="IPR018392">
    <property type="entry name" value="LysM"/>
</dbReference>
<dbReference type="PANTHER" id="PTHR34700:SF4">
    <property type="entry name" value="PHAGE-LIKE ELEMENT PBSX PROTEIN XKDP"/>
    <property type="match status" value="1"/>
</dbReference>
<feature type="region of interest" description="Disordered" evidence="1">
    <location>
        <begin position="369"/>
        <end position="404"/>
    </location>
</feature>
<keyword evidence="2" id="KW-0812">Transmembrane</keyword>
<feature type="compositionally biased region" description="Low complexity" evidence="1">
    <location>
        <begin position="369"/>
        <end position="397"/>
    </location>
</feature>
<feature type="region of interest" description="Disordered" evidence="1">
    <location>
        <begin position="54"/>
        <end position="106"/>
    </location>
</feature>
<dbReference type="Proteomes" id="UP000638981">
    <property type="component" value="Unassembled WGS sequence"/>
</dbReference>
<dbReference type="EMBL" id="BMYJ01000006">
    <property type="protein sequence ID" value="GHC58331.1"/>
    <property type="molecule type" value="Genomic_DNA"/>
</dbReference>
<dbReference type="Gene3D" id="3.10.350.10">
    <property type="entry name" value="LysM domain"/>
    <property type="match status" value="1"/>
</dbReference>
<dbReference type="Pfam" id="PF01476">
    <property type="entry name" value="LysM"/>
    <property type="match status" value="1"/>
</dbReference>
<dbReference type="Gene3D" id="2.60.40.10">
    <property type="entry name" value="Immunoglobulins"/>
    <property type="match status" value="1"/>
</dbReference>
<keyword evidence="5" id="KW-1185">Reference proteome</keyword>
<name>A0A918WJV5_9RHOB</name>
<comment type="caution">
    <text evidence="4">The sequence shown here is derived from an EMBL/GenBank/DDBJ whole genome shotgun (WGS) entry which is preliminary data.</text>
</comment>